<dbReference type="PANTHER" id="PTHR43172:SF2">
    <property type="entry name" value="ADENYLOSUCCINATE LYASE C-TERMINAL DOMAIN-CONTAINING PROTEIN"/>
    <property type="match status" value="1"/>
</dbReference>
<dbReference type="OrthoDB" id="9768878at2"/>
<dbReference type="InterPro" id="IPR000362">
    <property type="entry name" value="Fumarate_lyase_fam"/>
</dbReference>
<dbReference type="Gene3D" id="1.20.200.10">
    <property type="entry name" value="Fumarase/aspartase (Central domain)"/>
    <property type="match status" value="1"/>
</dbReference>
<evidence type="ECO:0000313" key="4">
    <source>
        <dbReference type="Proteomes" id="UP000198796"/>
    </source>
</evidence>
<dbReference type="RefSeq" id="WP_092065895.1">
    <property type="nucleotide sequence ID" value="NZ_FOJU01000004.1"/>
</dbReference>
<comment type="similarity">
    <text evidence="1">Belongs to the class-II fumarase/aspartase family.</text>
</comment>
<feature type="domain" description="Fumarate lyase N-terminal" evidence="2">
    <location>
        <begin position="35"/>
        <end position="291"/>
    </location>
</feature>
<dbReference type="InterPro" id="IPR020557">
    <property type="entry name" value="Fumarate_lyase_CS"/>
</dbReference>
<dbReference type="SUPFAM" id="SSF48557">
    <property type="entry name" value="L-aspartase-like"/>
    <property type="match status" value="1"/>
</dbReference>
<evidence type="ECO:0000259" key="2">
    <source>
        <dbReference type="Pfam" id="PF00206"/>
    </source>
</evidence>
<keyword evidence="3" id="KW-0413">Isomerase</keyword>
<dbReference type="GO" id="GO:0016853">
    <property type="term" value="F:isomerase activity"/>
    <property type="evidence" value="ECO:0007669"/>
    <property type="project" value="UniProtKB-KW"/>
</dbReference>
<organism evidence="3 4">
    <name type="scientific">Poseidonocella pacifica</name>
    <dbReference type="NCBI Taxonomy" id="871651"/>
    <lineage>
        <taxon>Bacteria</taxon>
        <taxon>Pseudomonadati</taxon>
        <taxon>Pseudomonadota</taxon>
        <taxon>Alphaproteobacteria</taxon>
        <taxon>Rhodobacterales</taxon>
        <taxon>Roseobacteraceae</taxon>
        <taxon>Poseidonocella</taxon>
    </lineage>
</organism>
<dbReference type="EMBL" id="FOJU01000004">
    <property type="protein sequence ID" value="SFB07702.1"/>
    <property type="molecule type" value="Genomic_DNA"/>
</dbReference>
<dbReference type="NCBIfam" id="NF004631">
    <property type="entry name" value="PRK05975.1"/>
    <property type="match status" value="1"/>
</dbReference>
<reference evidence="3 4" key="1">
    <citation type="submission" date="2016-10" db="EMBL/GenBank/DDBJ databases">
        <authorList>
            <person name="de Groot N.N."/>
        </authorList>
    </citation>
    <scope>NUCLEOTIDE SEQUENCE [LARGE SCALE GENOMIC DNA]</scope>
    <source>
        <strain evidence="3 4">DSM 29316</strain>
    </source>
</reference>
<sequence length="350" mass="37491">MSTLASDPLLGRIFGDPEITALTGSEAWVSRMLEVEAAYSRALSLAGRVPVEIGTAASAAIRGLRLDMEAISEGMARDGVALPSLLRQIRASLPEDLHPAIHRGLTSQDVMDTALALCLKSVIPIFGTRIERVISVLDDLSDRFGSRPLMARTRMQAAMEITVADRIAAWLHPLPDLRDGLSRLSPKLLRLQFGGAVGNRNIDAADAINAAFADLLDLSPMSRAFHTDRTALVEFGGWLSLVTGSLGKIGQDIALMAQQGVDDISLRGGGGSSAMPHKQNPVGAEVLITLARFNAAQLGGLHQALVHEQERSGAAWSLEWLILPRMMEVTGRALTLADEVLCQVESIGQR</sequence>
<dbReference type="InterPro" id="IPR022761">
    <property type="entry name" value="Fumarate_lyase_N"/>
</dbReference>
<dbReference type="PRINTS" id="PR00145">
    <property type="entry name" value="ARGSUCLYASE"/>
</dbReference>
<accession>A0A1I0Y3G3</accession>
<keyword evidence="4" id="KW-1185">Reference proteome</keyword>
<dbReference type="STRING" id="871651.SAMN05421688_2774"/>
<name>A0A1I0Y3G3_9RHOB</name>
<evidence type="ECO:0000256" key="1">
    <source>
        <dbReference type="ARBA" id="ARBA00034772"/>
    </source>
</evidence>
<gene>
    <name evidence="3" type="ORF">SAMN05421688_2774</name>
</gene>
<dbReference type="InterPro" id="IPR008948">
    <property type="entry name" value="L-Aspartase-like"/>
</dbReference>
<dbReference type="PANTHER" id="PTHR43172">
    <property type="entry name" value="ADENYLOSUCCINATE LYASE"/>
    <property type="match status" value="1"/>
</dbReference>
<dbReference type="AlphaFoldDB" id="A0A1I0Y3G3"/>
<dbReference type="PROSITE" id="PS00163">
    <property type="entry name" value="FUMARATE_LYASES"/>
    <property type="match status" value="1"/>
</dbReference>
<evidence type="ECO:0000313" key="3">
    <source>
        <dbReference type="EMBL" id="SFB07702.1"/>
    </source>
</evidence>
<dbReference type="PRINTS" id="PR00149">
    <property type="entry name" value="FUMRATELYASE"/>
</dbReference>
<dbReference type="Proteomes" id="UP000198796">
    <property type="component" value="Unassembled WGS sequence"/>
</dbReference>
<dbReference type="GO" id="GO:0016829">
    <property type="term" value="F:lyase activity"/>
    <property type="evidence" value="ECO:0007669"/>
    <property type="project" value="UniProtKB-ARBA"/>
</dbReference>
<dbReference type="Pfam" id="PF00206">
    <property type="entry name" value="Lyase_1"/>
    <property type="match status" value="1"/>
</dbReference>
<proteinExistence type="inferred from homology"/>
<protein>
    <submittedName>
        <fullName evidence="3">3-carboxy-cis,cis-muconate cycloisomerase</fullName>
    </submittedName>
</protein>